<dbReference type="AlphaFoldDB" id="A0A1X7VTG3"/>
<keyword evidence="1" id="KW-1133">Transmembrane helix</keyword>
<name>A0A1X7VTG3_AMPQE</name>
<evidence type="ECO:0000256" key="1">
    <source>
        <dbReference type="SAM" id="Phobius"/>
    </source>
</evidence>
<accession>A0A1X7VTG3</accession>
<protein>
    <submittedName>
        <fullName evidence="2">Uncharacterized protein</fullName>
    </submittedName>
</protein>
<keyword evidence="1" id="KW-0472">Membrane</keyword>
<feature type="transmembrane region" description="Helical" evidence="1">
    <location>
        <begin position="6"/>
        <end position="26"/>
    </location>
</feature>
<dbReference type="EnsemblMetazoa" id="Aqu2.1.42713_001">
    <property type="protein sequence ID" value="Aqu2.1.42713_001"/>
    <property type="gene ID" value="Aqu2.1.42713"/>
</dbReference>
<reference evidence="2" key="1">
    <citation type="submission" date="2017-05" db="UniProtKB">
        <authorList>
            <consortium name="EnsemblMetazoa"/>
        </authorList>
    </citation>
    <scope>IDENTIFICATION</scope>
</reference>
<proteinExistence type="predicted"/>
<evidence type="ECO:0000313" key="2">
    <source>
        <dbReference type="EnsemblMetazoa" id="Aqu2.1.42713_001"/>
    </source>
</evidence>
<keyword evidence="1" id="KW-0812">Transmembrane</keyword>
<organism evidence="2">
    <name type="scientific">Amphimedon queenslandica</name>
    <name type="common">Sponge</name>
    <dbReference type="NCBI Taxonomy" id="400682"/>
    <lineage>
        <taxon>Eukaryota</taxon>
        <taxon>Metazoa</taxon>
        <taxon>Porifera</taxon>
        <taxon>Demospongiae</taxon>
        <taxon>Heteroscleromorpha</taxon>
        <taxon>Haplosclerida</taxon>
        <taxon>Niphatidae</taxon>
        <taxon>Amphimedon</taxon>
    </lineage>
</organism>
<sequence length="27" mass="2826">VVLVDVLLLQTVVAGVFLSIFSLIPLG</sequence>
<dbReference type="InParanoid" id="A0A1X7VTG3"/>